<sequence>MKQSEFVRWLAQRGATFQNGAKHLKVFLHDRQSLLPRHPSKELKQGLIEGVKKRLGLK</sequence>
<evidence type="ECO:0000313" key="1">
    <source>
        <dbReference type="EMBL" id="NGZ87650.1"/>
    </source>
</evidence>
<organism evidence="1 2">
    <name type="scientific">Duganella aceris</name>
    <dbReference type="NCBI Taxonomy" id="2703883"/>
    <lineage>
        <taxon>Bacteria</taxon>
        <taxon>Pseudomonadati</taxon>
        <taxon>Pseudomonadota</taxon>
        <taxon>Betaproteobacteria</taxon>
        <taxon>Burkholderiales</taxon>
        <taxon>Oxalobacteraceae</taxon>
        <taxon>Telluria group</taxon>
        <taxon>Duganella</taxon>
    </lineage>
</organism>
<dbReference type="SUPFAM" id="SSF54786">
    <property type="entry name" value="YcfA/nrd intein domain"/>
    <property type="match status" value="1"/>
</dbReference>
<dbReference type="Proteomes" id="UP000666369">
    <property type="component" value="Unassembled WGS sequence"/>
</dbReference>
<keyword evidence="2" id="KW-1185">Reference proteome</keyword>
<accession>A0ABX0FSZ4</accession>
<proteinExistence type="predicted"/>
<dbReference type="Pfam" id="PF07927">
    <property type="entry name" value="HicA_toxin"/>
    <property type="match status" value="1"/>
</dbReference>
<dbReference type="EMBL" id="JAADJT010000014">
    <property type="protein sequence ID" value="NGZ87650.1"/>
    <property type="molecule type" value="Genomic_DNA"/>
</dbReference>
<evidence type="ECO:0000313" key="2">
    <source>
        <dbReference type="Proteomes" id="UP000666369"/>
    </source>
</evidence>
<dbReference type="InterPro" id="IPR012933">
    <property type="entry name" value="HicA_mRNA_interferase"/>
</dbReference>
<dbReference type="RefSeq" id="WP_166107783.1">
    <property type="nucleotide sequence ID" value="NZ_JAADJT010000014.1"/>
</dbReference>
<comment type="caution">
    <text evidence="1">The sequence shown here is derived from an EMBL/GenBank/DDBJ whole genome shotgun (WGS) entry which is preliminary data.</text>
</comment>
<protein>
    <submittedName>
        <fullName evidence="1">Addiction module toxin, HicA family</fullName>
    </submittedName>
</protein>
<name>A0ABX0FSZ4_9BURK</name>
<gene>
    <name evidence="1" type="ORF">GW587_25750</name>
</gene>
<reference evidence="2" key="1">
    <citation type="submission" date="2023-07" db="EMBL/GenBank/DDBJ databases">
        <title>Duganella aceri sp. nov., isolated from tree sap.</title>
        <authorList>
            <person name="Kim I.S."/>
        </authorList>
    </citation>
    <scope>NUCLEOTIDE SEQUENCE [LARGE SCALE GENOMIC DNA]</scope>
    <source>
        <strain evidence="2">SAP-35</strain>
    </source>
</reference>